<dbReference type="RefSeq" id="WP_015679077.1">
    <property type="nucleotide sequence ID" value="NZ_AOGX02000042.1"/>
</dbReference>
<dbReference type="STRING" id="1249483.LEP1GSC202_2232"/>
<name>A0A5E8HB44_9LEPT</name>
<keyword evidence="1" id="KW-1133">Transmembrane helix</keyword>
<keyword evidence="1" id="KW-0812">Transmembrane</keyword>
<dbReference type="Proteomes" id="UP000013996">
    <property type="component" value="Unassembled WGS sequence"/>
</dbReference>
<dbReference type="Pfam" id="PF14319">
    <property type="entry name" value="Zn_Tnp_IS91"/>
    <property type="match status" value="1"/>
</dbReference>
<gene>
    <name evidence="4" type="ORF">LEP1GSC202_2232</name>
</gene>
<evidence type="ECO:0000313" key="5">
    <source>
        <dbReference type="Proteomes" id="UP000013996"/>
    </source>
</evidence>
<feature type="domain" description="Transposase zinc-binding" evidence="3">
    <location>
        <begin position="78"/>
        <end position="167"/>
    </location>
</feature>
<dbReference type="EMBL" id="AOGX02000042">
    <property type="protein sequence ID" value="EOQ87226.1"/>
    <property type="molecule type" value="Genomic_DNA"/>
</dbReference>
<keyword evidence="1" id="KW-0472">Membrane</keyword>
<comment type="caution">
    <text evidence="4">The sequence shown here is derived from an EMBL/GenBank/DDBJ whole genome shotgun (WGS) entry which is preliminary data.</text>
</comment>
<dbReference type="PANTHER" id="PTHR37023">
    <property type="entry name" value="TRANSPOSASE"/>
    <property type="match status" value="1"/>
</dbReference>
<evidence type="ECO:0000256" key="1">
    <source>
        <dbReference type="SAM" id="Phobius"/>
    </source>
</evidence>
<dbReference type="GO" id="GO:0003677">
    <property type="term" value="F:DNA binding"/>
    <property type="evidence" value="ECO:0007669"/>
    <property type="project" value="InterPro"/>
</dbReference>
<evidence type="ECO:0000259" key="3">
    <source>
        <dbReference type="Pfam" id="PF14319"/>
    </source>
</evidence>
<dbReference type="InterPro" id="IPR007069">
    <property type="entry name" value="Transposase_32"/>
</dbReference>
<dbReference type="GO" id="GO:0006313">
    <property type="term" value="P:DNA transposition"/>
    <property type="evidence" value="ECO:0007669"/>
    <property type="project" value="InterPro"/>
</dbReference>
<evidence type="ECO:0000259" key="2">
    <source>
        <dbReference type="Pfam" id="PF04986"/>
    </source>
</evidence>
<protein>
    <submittedName>
        <fullName evidence="4">Putative transposase</fullName>
    </submittedName>
</protein>
<feature type="transmembrane region" description="Helical" evidence="1">
    <location>
        <begin position="12"/>
        <end position="33"/>
    </location>
</feature>
<feature type="domain" description="Transposase IS801/IS1294" evidence="2">
    <location>
        <begin position="210"/>
        <end position="373"/>
    </location>
</feature>
<dbReference type="AlphaFoldDB" id="A0A5E8HB44"/>
<reference evidence="4 5" key="1">
    <citation type="submission" date="2013-04" db="EMBL/GenBank/DDBJ databases">
        <authorList>
            <person name="Harkins D.M."/>
            <person name="Durkin A.S."/>
            <person name="Brinkac L.M."/>
            <person name="Haft D.H."/>
            <person name="Selengut J.D."/>
            <person name="Sanka R."/>
            <person name="DePew J."/>
            <person name="Purushe J."/>
            <person name="Hartskeerl R.A."/>
            <person name="Ahmed A."/>
            <person name="van der Linden H."/>
            <person name="Goris M.G.A."/>
            <person name="Vinetz J.M."/>
            <person name="Sutton G.G."/>
            <person name="Nierman W.C."/>
            <person name="Fouts D.E."/>
        </authorList>
    </citation>
    <scope>NUCLEOTIDE SEQUENCE [LARGE SCALE GENOMIC DNA]</scope>
    <source>
        <strain evidence="4 5">Sao Paulo</strain>
    </source>
</reference>
<sequence>MLTEDKRNFSERNLNAVFLSFFWKLLFFCTFLLREPFFSPRLPIFISAKSGNRTYTPALTRESEFKYLWKSYYDTFISNYEEKFETKFGKIPIWKKAEAEKLLNCGKFNRGFIWNECHDCKIVLAVPFSCKSRLCLSCYRKKLFGWSIHLSRILSAELPHYHIVFTLPRRLNELLFQRLVNPRFLNCLAAKTYTKRLRATSKADKNFKLGILSTLHEAGNHLNFNPHIHAIATRDLVNTTSDEIKEIFFMPYKTMRFDWQRTVCKYLLRKKILSKEEYTFFMKSYPRGFHVYFEKINIAESDSIYRFAQYIAFGLFHNSQIQKVDTNKQTLTFRYKSNVESITKEKSYQSLTMPIDEFLARMLFFLPNKHTSMYSVRAKNQFAIMEFT</sequence>
<evidence type="ECO:0000313" key="4">
    <source>
        <dbReference type="EMBL" id="EOQ87226.1"/>
    </source>
</evidence>
<organism evidence="4 5">
    <name type="scientific">Leptospira yanagawae serovar Saopaulo str. Sao Paulo = ATCC 700523</name>
    <dbReference type="NCBI Taxonomy" id="1249483"/>
    <lineage>
        <taxon>Bacteria</taxon>
        <taxon>Pseudomonadati</taxon>
        <taxon>Spirochaetota</taxon>
        <taxon>Spirochaetia</taxon>
        <taxon>Leptospirales</taxon>
        <taxon>Leptospiraceae</taxon>
        <taxon>Leptospira</taxon>
    </lineage>
</organism>
<dbReference type="GO" id="GO:0004803">
    <property type="term" value="F:transposase activity"/>
    <property type="evidence" value="ECO:0007669"/>
    <property type="project" value="InterPro"/>
</dbReference>
<accession>A0A5E8HB44</accession>
<dbReference type="InterPro" id="IPR026889">
    <property type="entry name" value="Zn_Tnp"/>
</dbReference>
<dbReference type="Pfam" id="PF04986">
    <property type="entry name" value="Y2_Tnp"/>
    <property type="match status" value="1"/>
</dbReference>
<dbReference type="PANTHER" id="PTHR37023:SF1">
    <property type="entry name" value="ISSOD25 TRANSPOSASE TNPA_ISSOD25"/>
    <property type="match status" value="1"/>
</dbReference>
<proteinExistence type="predicted"/>